<keyword evidence="2" id="KW-1133">Transmembrane helix</keyword>
<proteinExistence type="predicted"/>
<feature type="chain" id="PRO_5011987712" evidence="3">
    <location>
        <begin position="23"/>
        <end position="250"/>
    </location>
</feature>
<organism evidence="4">
    <name type="scientific">Amphimedon queenslandica</name>
    <name type="common">Sponge</name>
    <dbReference type="NCBI Taxonomy" id="400682"/>
    <lineage>
        <taxon>Eukaryota</taxon>
        <taxon>Metazoa</taxon>
        <taxon>Porifera</taxon>
        <taxon>Demospongiae</taxon>
        <taxon>Heteroscleromorpha</taxon>
        <taxon>Haplosclerida</taxon>
        <taxon>Niphatidae</taxon>
        <taxon>Amphimedon</taxon>
    </lineage>
</organism>
<keyword evidence="2" id="KW-0472">Membrane</keyword>
<accession>A0A1X7TV01</accession>
<evidence type="ECO:0000256" key="2">
    <source>
        <dbReference type="SAM" id="Phobius"/>
    </source>
</evidence>
<name>A0A1X7TV01_AMPQE</name>
<feature type="region of interest" description="Disordered" evidence="1">
    <location>
        <begin position="202"/>
        <end position="226"/>
    </location>
</feature>
<keyword evidence="2" id="KW-0812">Transmembrane</keyword>
<reference evidence="4" key="1">
    <citation type="submission" date="2017-05" db="UniProtKB">
        <authorList>
            <consortium name="EnsemblMetazoa"/>
        </authorList>
    </citation>
    <scope>IDENTIFICATION</scope>
</reference>
<sequence length="250" mass="27087">MSSASTLISYTIVFLLVSSVCSEGALKHYAAPKKEISFKNCTVELNNIPQTCNRSLFGIPTDDDFLEPSTSEELAALNAAYAQNCIPACIDPVLQYYRCYLSNPIFGSISFRNFHLYVQNGICGQDNGEYCYVKSDRLNDTLPDLEINCPEQSNNLSLVCDATTPQSCYDDLSTYSSRLGCCAAGLYPDVQNCRVTFDLPCSSTTSSTSTSTVPTTTPNSTGTGSTNPANGLYPFATLSMIAFIILGLLF</sequence>
<keyword evidence="3" id="KW-0732">Signal</keyword>
<dbReference type="InParanoid" id="A0A1X7TV01"/>
<evidence type="ECO:0000256" key="3">
    <source>
        <dbReference type="SAM" id="SignalP"/>
    </source>
</evidence>
<dbReference type="AlphaFoldDB" id="A0A1X7TV01"/>
<evidence type="ECO:0000313" key="4">
    <source>
        <dbReference type="EnsemblMetazoa" id="Aqu2.1.19096_001"/>
    </source>
</evidence>
<evidence type="ECO:0000256" key="1">
    <source>
        <dbReference type="SAM" id="MobiDB-lite"/>
    </source>
</evidence>
<protein>
    <submittedName>
        <fullName evidence="4">Uncharacterized protein</fullName>
    </submittedName>
</protein>
<feature type="signal peptide" evidence="3">
    <location>
        <begin position="1"/>
        <end position="22"/>
    </location>
</feature>
<feature type="transmembrane region" description="Helical" evidence="2">
    <location>
        <begin position="231"/>
        <end position="249"/>
    </location>
</feature>
<dbReference type="EnsemblMetazoa" id="Aqu2.1.19096_001">
    <property type="protein sequence ID" value="Aqu2.1.19096_001"/>
    <property type="gene ID" value="Aqu2.1.19096"/>
</dbReference>